<sequence length="216" mass="23065">MKKIMTAFIGAAALTFGALGDNAVAANNVAKSNDSAGVVTAQSIKSGQYKIDPYHTQVVFSVSHFGFTNYSGIFSDVSGSLQLNTKELDKTKLDIQIPVGTIQTTSPKLTEELKAADWLDVAQYPNARFVSTKIVKTGETTADVTGNLTLHGVTKPVTLHVTFIGAGVNPLNKAYTVGFQIYGNIQRSEFGIKTYLPKVGDEVSLNIAGAFEKKAK</sequence>
<gene>
    <name evidence="3" type="ORF">QJV27_08775</name>
</gene>
<evidence type="ECO:0000313" key="3">
    <source>
        <dbReference type="EMBL" id="MDI2091456.1"/>
    </source>
</evidence>
<organism evidence="3 4">
    <name type="scientific">Commensalibacter oyaizuii</name>
    <dbReference type="NCBI Taxonomy" id="3043873"/>
    <lineage>
        <taxon>Bacteria</taxon>
        <taxon>Pseudomonadati</taxon>
        <taxon>Pseudomonadota</taxon>
        <taxon>Alphaproteobacteria</taxon>
        <taxon>Acetobacterales</taxon>
        <taxon>Acetobacteraceae</taxon>
    </lineage>
</organism>
<feature type="signal peptide" evidence="1">
    <location>
        <begin position="1"/>
        <end position="25"/>
    </location>
</feature>
<evidence type="ECO:0000256" key="1">
    <source>
        <dbReference type="SAM" id="SignalP"/>
    </source>
</evidence>
<comment type="caution">
    <text evidence="3">The sequence shown here is derived from an EMBL/GenBank/DDBJ whole genome shotgun (WGS) entry which is preliminary data.</text>
</comment>
<protein>
    <submittedName>
        <fullName evidence="3">YceI family protein</fullName>
    </submittedName>
</protein>
<dbReference type="RefSeq" id="WP_281448548.1">
    <property type="nucleotide sequence ID" value="NZ_JASBAO010000001.1"/>
</dbReference>
<dbReference type="InterPro" id="IPR036761">
    <property type="entry name" value="TTHA0802/YceI-like_sf"/>
</dbReference>
<dbReference type="PANTHER" id="PTHR34406:SF1">
    <property type="entry name" value="PROTEIN YCEI"/>
    <property type="match status" value="1"/>
</dbReference>
<evidence type="ECO:0000313" key="4">
    <source>
        <dbReference type="Proteomes" id="UP001431634"/>
    </source>
</evidence>
<dbReference type="EMBL" id="JASBAO010000001">
    <property type="protein sequence ID" value="MDI2091456.1"/>
    <property type="molecule type" value="Genomic_DNA"/>
</dbReference>
<reference evidence="3" key="1">
    <citation type="submission" date="2023-05" db="EMBL/GenBank/DDBJ databases">
        <title>Whole genome sequence of Commensalibacter sp.</title>
        <authorList>
            <person name="Charoenyingcharoen P."/>
            <person name="Yukphan P."/>
        </authorList>
    </citation>
    <scope>NUCLEOTIDE SEQUENCE</scope>
    <source>
        <strain evidence="3">TBRC 16381</strain>
    </source>
</reference>
<name>A0ABT6Q2W2_9PROT</name>
<dbReference type="Gene3D" id="2.40.128.110">
    <property type="entry name" value="Lipid/polyisoprenoid-binding, YceI-like"/>
    <property type="match status" value="1"/>
</dbReference>
<keyword evidence="4" id="KW-1185">Reference proteome</keyword>
<proteinExistence type="predicted"/>
<dbReference type="PANTHER" id="PTHR34406">
    <property type="entry name" value="PROTEIN YCEI"/>
    <property type="match status" value="1"/>
</dbReference>
<dbReference type="Pfam" id="PF04264">
    <property type="entry name" value="YceI"/>
    <property type="match status" value="1"/>
</dbReference>
<dbReference type="SUPFAM" id="SSF101874">
    <property type="entry name" value="YceI-like"/>
    <property type="match status" value="1"/>
</dbReference>
<dbReference type="SMART" id="SM00867">
    <property type="entry name" value="YceI"/>
    <property type="match status" value="1"/>
</dbReference>
<feature type="domain" description="Lipid/polyisoprenoid-binding YceI-like" evidence="2">
    <location>
        <begin position="48"/>
        <end position="212"/>
    </location>
</feature>
<dbReference type="InterPro" id="IPR007372">
    <property type="entry name" value="Lipid/polyisoprenoid-bd_YceI"/>
</dbReference>
<accession>A0ABT6Q2W2</accession>
<dbReference type="Proteomes" id="UP001431634">
    <property type="component" value="Unassembled WGS sequence"/>
</dbReference>
<evidence type="ECO:0000259" key="2">
    <source>
        <dbReference type="SMART" id="SM00867"/>
    </source>
</evidence>
<feature type="chain" id="PRO_5047452619" evidence="1">
    <location>
        <begin position="26"/>
        <end position="216"/>
    </location>
</feature>
<keyword evidence="1" id="KW-0732">Signal</keyword>